<evidence type="ECO:0000313" key="4">
    <source>
        <dbReference type="Proteomes" id="UP001138894"/>
    </source>
</evidence>
<dbReference type="Proteomes" id="UP001138894">
    <property type="component" value="Unassembled WGS sequence"/>
</dbReference>
<feature type="domain" description="FAD/NAD(P)-binding" evidence="2">
    <location>
        <begin position="4"/>
        <end position="135"/>
    </location>
</feature>
<feature type="transmembrane region" description="Helical" evidence="1">
    <location>
        <begin position="6"/>
        <end position="24"/>
    </location>
</feature>
<comment type="caution">
    <text evidence="3">The sequence shown here is derived from an EMBL/GenBank/DDBJ whole genome shotgun (WGS) entry which is preliminary data.</text>
</comment>
<gene>
    <name evidence="3" type="ORF">KCG49_06235</name>
</gene>
<keyword evidence="1" id="KW-0472">Membrane</keyword>
<dbReference type="AlphaFoldDB" id="A0A9X1JMY6"/>
<organism evidence="3 4">
    <name type="scientific">Winogradskyella luteola</name>
    <dbReference type="NCBI Taxonomy" id="2828330"/>
    <lineage>
        <taxon>Bacteria</taxon>
        <taxon>Pseudomonadati</taxon>
        <taxon>Bacteroidota</taxon>
        <taxon>Flavobacteriia</taxon>
        <taxon>Flavobacteriales</taxon>
        <taxon>Flavobacteriaceae</taxon>
        <taxon>Winogradskyella</taxon>
    </lineage>
</organism>
<name>A0A9X1JMY6_9FLAO</name>
<reference evidence="3" key="1">
    <citation type="submission" date="2021-04" db="EMBL/GenBank/DDBJ databases">
        <authorList>
            <person name="Pira H."/>
            <person name="Risdian C."/>
            <person name="Wink J."/>
        </authorList>
    </citation>
    <scope>NUCLEOTIDE SEQUENCE</scope>
    <source>
        <strain evidence="3">WHY3</strain>
    </source>
</reference>
<keyword evidence="1" id="KW-0812">Transmembrane</keyword>
<keyword evidence="1" id="KW-1133">Transmembrane helix</keyword>
<dbReference type="EMBL" id="JAGSPD010000004">
    <property type="protein sequence ID" value="MBV7268796.1"/>
    <property type="molecule type" value="Genomic_DNA"/>
</dbReference>
<dbReference type="RefSeq" id="WP_218545342.1">
    <property type="nucleotide sequence ID" value="NZ_JAGSPD010000004.1"/>
</dbReference>
<proteinExistence type="predicted"/>
<evidence type="ECO:0000259" key="2">
    <source>
        <dbReference type="Pfam" id="PF07992"/>
    </source>
</evidence>
<evidence type="ECO:0000313" key="3">
    <source>
        <dbReference type="EMBL" id="MBV7268796.1"/>
    </source>
</evidence>
<sequence length="206" mass="22738">MNFDALIIGGGAAGLSCALVLGSAKDKVYAKDKRIGIVTHQKTSHLQNALFNNVLGLRPGTLGKDILQGGKQQLKDLYPHVNQIDREKVTAISKDIETDKLFYIKTNKNLYTSKIVVIAVGYTNLITVKGLEHYIEPHPRANPEKNRIWLKNSNHLVEENLYVAGTLAGWRSQFSIACGSGSHVATDILTLWNDGKHTKVHDKITV</sequence>
<dbReference type="GO" id="GO:0016491">
    <property type="term" value="F:oxidoreductase activity"/>
    <property type="evidence" value="ECO:0007669"/>
    <property type="project" value="InterPro"/>
</dbReference>
<keyword evidence="4" id="KW-1185">Reference proteome</keyword>
<protein>
    <submittedName>
        <fullName evidence="3">NAD(P)/FAD-dependent oxidoreductase</fullName>
    </submittedName>
</protein>
<evidence type="ECO:0000256" key="1">
    <source>
        <dbReference type="SAM" id="Phobius"/>
    </source>
</evidence>
<dbReference type="Pfam" id="PF07992">
    <property type="entry name" value="Pyr_redox_2"/>
    <property type="match status" value="1"/>
</dbReference>
<dbReference type="InterPro" id="IPR023753">
    <property type="entry name" value="FAD/NAD-binding_dom"/>
</dbReference>
<accession>A0A9X1JMY6</accession>